<reference evidence="2 3" key="1">
    <citation type="submission" date="2024-08" db="EMBL/GenBank/DDBJ databases">
        <authorList>
            <person name="Cucini C."/>
            <person name="Frati F."/>
        </authorList>
    </citation>
    <scope>NUCLEOTIDE SEQUENCE [LARGE SCALE GENOMIC DNA]</scope>
</reference>
<dbReference type="EMBL" id="CAXLJM020000092">
    <property type="protein sequence ID" value="CAL8132495.1"/>
    <property type="molecule type" value="Genomic_DNA"/>
</dbReference>
<keyword evidence="1" id="KW-0472">Membrane</keyword>
<evidence type="ECO:0000313" key="3">
    <source>
        <dbReference type="Proteomes" id="UP001642540"/>
    </source>
</evidence>
<dbReference type="Proteomes" id="UP001642540">
    <property type="component" value="Unassembled WGS sequence"/>
</dbReference>
<organism evidence="2 3">
    <name type="scientific">Orchesella dallaii</name>
    <dbReference type="NCBI Taxonomy" id="48710"/>
    <lineage>
        <taxon>Eukaryota</taxon>
        <taxon>Metazoa</taxon>
        <taxon>Ecdysozoa</taxon>
        <taxon>Arthropoda</taxon>
        <taxon>Hexapoda</taxon>
        <taxon>Collembola</taxon>
        <taxon>Entomobryomorpha</taxon>
        <taxon>Entomobryoidea</taxon>
        <taxon>Orchesellidae</taxon>
        <taxon>Orchesellinae</taxon>
        <taxon>Orchesella</taxon>
    </lineage>
</organism>
<feature type="transmembrane region" description="Helical" evidence="1">
    <location>
        <begin position="108"/>
        <end position="132"/>
    </location>
</feature>
<accession>A0ABP1RPL4</accession>
<keyword evidence="1" id="KW-0812">Transmembrane</keyword>
<proteinExistence type="predicted"/>
<protein>
    <submittedName>
        <fullName evidence="2">Uncharacterized protein</fullName>
    </submittedName>
</protein>
<name>A0ABP1RPL4_9HEXA</name>
<comment type="caution">
    <text evidence="2">The sequence shown here is derived from an EMBL/GenBank/DDBJ whole genome shotgun (WGS) entry which is preliminary data.</text>
</comment>
<keyword evidence="3" id="KW-1185">Reference proteome</keyword>
<feature type="transmembrane region" description="Helical" evidence="1">
    <location>
        <begin position="67"/>
        <end position="88"/>
    </location>
</feature>
<sequence length="150" mass="16711">MQQHIWEQAILKIQKIKDDFENVVVVAELLVSIANLLGSSPVAQAKKSTKSLLQAGKKKCTKFSSTMSVLMQLPCLFSNVAAILALILPDRFECMTDAESMENVEPRSFFMALLFAVMCTTIIIALVEVYSVKMKKDEKVPKPSDDIIEI</sequence>
<keyword evidence="1" id="KW-1133">Transmembrane helix</keyword>
<gene>
    <name evidence="2" type="ORF">ODALV1_LOCUS24633</name>
</gene>
<evidence type="ECO:0000313" key="2">
    <source>
        <dbReference type="EMBL" id="CAL8132495.1"/>
    </source>
</evidence>
<evidence type="ECO:0000256" key="1">
    <source>
        <dbReference type="SAM" id="Phobius"/>
    </source>
</evidence>